<feature type="compositionally biased region" description="Basic and acidic residues" evidence="3">
    <location>
        <begin position="258"/>
        <end position="274"/>
    </location>
</feature>
<keyword evidence="2" id="KW-0515">Mutator protein</keyword>
<dbReference type="GO" id="GO:0042276">
    <property type="term" value="P:error-prone translesion synthesis"/>
    <property type="evidence" value="ECO:0007669"/>
    <property type="project" value="TreeGrafter"/>
</dbReference>
<feature type="region of interest" description="Disordered" evidence="3">
    <location>
        <begin position="386"/>
        <end position="440"/>
    </location>
</feature>
<keyword evidence="2" id="KW-0460">Magnesium</keyword>
<keyword evidence="2" id="KW-0963">Cytoplasm</keyword>
<dbReference type="Gene3D" id="3.30.70.270">
    <property type="match status" value="1"/>
</dbReference>
<proteinExistence type="inferred from homology"/>
<dbReference type="InterPro" id="IPR050116">
    <property type="entry name" value="DNA_polymerase-Y"/>
</dbReference>
<evidence type="ECO:0000256" key="2">
    <source>
        <dbReference type="HAMAP-Rule" id="MF_01113"/>
    </source>
</evidence>
<dbReference type="OrthoDB" id="372207at2157"/>
<dbReference type="AlphaFoldDB" id="A0A554NA85"/>
<dbReference type="InterPro" id="IPR022880">
    <property type="entry name" value="DNApol_IV"/>
</dbReference>
<protein>
    <recommendedName>
        <fullName evidence="2">DNA polymerase IV</fullName>
        <shortName evidence="2">Pol IV</shortName>
        <ecNumber evidence="2">2.7.7.7</ecNumber>
    </recommendedName>
</protein>
<keyword evidence="2" id="KW-0808">Transferase</keyword>
<keyword evidence="2" id="KW-0548">Nucleotidyltransferase</keyword>
<keyword evidence="2" id="KW-0227">DNA damage</keyword>
<comment type="function">
    <text evidence="2">Poorly processive, error-prone DNA polymerase involved in untargeted mutagenesis. Copies undamaged DNA at stalled replication forks, which arise in vivo from mismatched or misaligned primer ends. These misaligned primers can be extended by PolIV. Exhibits no 3'-5' exonuclease (proofreading) activity. May be involved in translesional synthesis.</text>
</comment>
<keyword evidence="2" id="KW-0238">DNA-binding</keyword>
<dbReference type="RefSeq" id="WP_144261761.1">
    <property type="nucleotide sequence ID" value="NZ_QMDX01000004.1"/>
</dbReference>
<keyword evidence="2" id="KW-0479">Metal-binding</keyword>
<comment type="similarity">
    <text evidence="1 2">Belongs to the DNA polymerase type-Y family.</text>
</comment>
<feature type="binding site" evidence="2">
    <location>
        <position position="22"/>
    </location>
    <ligand>
        <name>Mg(2+)</name>
        <dbReference type="ChEBI" id="CHEBI:18420"/>
    </ligand>
</feature>
<comment type="cofactor">
    <cofactor evidence="2">
        <name>Mg(2+)</name>
        <dbReference type="ChEBI" id="CHEBI:18420"/>
    </cofactor>
    <text evidence="2">Binds 2 magnesium ions per subunit.</text>
</comment>
<dbReference type="EMBL" id="QMDX01000004">
    <property type="protein sequence ID" value="TSD14314.1"/>
    <property type="molecule type" value="Genomic_DNA"/>
</dbReference>
<comment type="catalytic activity">
    <reaction evidence="2">
        <text>DNA(n) + a 2'-deoxyribonucleoside 5'-triphosphate = DNA(n+1) + diphosphate</text>
        <dbReference type="Rhea" id="RHEA:22508"/>
        <dbReference type="Rhea" id="RHEA-COMP:17339"/>
        <dbReference type="Rhea" id="RHEA-COMP:17340"/>
        <dbReference type="ChEBI" id="CHEBI:33019"/>
        <dbReference type="ChEBI" id="CHEBI:61560"/>
        <dbReference type="ChEBI" id="CHEBI:173112"/>
        <dbReference type="EC" id="2.7.7.7"/>
    </reaction>
</comment>
<dbReference type="GO" id="GO:0006281">
    <property type="term" value="P:DNA repair"/>
    <property type="evidence" value="ECO:0007669"/>
    <property type="project" value="UniProtKB-UniRule"/>
</dbReference>
<feature type="binding site" evidence="2">
    <location>
        <position position="141"/>
    </location>
    <ligand>
        <name>Mg(2+)</name>
        <dbReference type="ChEBI" id="CHEBI:18420"/>
    </ligand>
</feature>
<dbReference type="Gene3D" id="3.30.1490.100">
    <property type="entry name" value="DNA polymerase, Y-family, little finger domain"/>
    <property type="match status" value="1"/>
</dbReference>
<evidence type="ECO:0000259" key="4">
    <source>
        <dbReference type="PROSITE" id="PS50173"/>
    </source>
</evidence>
<dbReference type="GO" id="GO:0005737">
    <property type="term" value="C:cytoplasm"/>
    <property type="evidence" value="ECO:0007669"/>
    <property type="project" value="UniProtKB-SubCell"/>
</dbReference>
<evidence type="ECO:0000256" key="3">
    <source>
        <dbReference type="SAM" id="MobiDB-lite"/>
    </source>
</evidence>
<dbReference type="PANTHER" id="PTHR11076:SF33">
    <property type="entry name" value="DNA POLYMERASE KAPPA"/>
    <property type="match status" value="1"/>
</dbReference>
<comment type="subunit">
    <text evidence="2">Monomer.</text>
</comment>
<dbReference type="SUPFAM" id="SSF100879">
    <property type="entry name" value="Lesion bypass DNA polymerase (Y-family), little finger domain"/>
    <property type="match status" value="1"/>
</dbReference>
<dbReference type="InterPro" id="IPR036775">
    <property type="entry name" value="DNA_pol_Y-fam_lit_finger_sf"/>
</dbReference>
<keyword evidence="2" id="KW-0234">DNA repair</keyword>
<dbReference type="Gene3D" id="1.10.150.20">
    <property type="entry name" value="5' to 3' exonuclease, C-terminal subdomain"/>
    <property type="match status" value="1"/>
</dbReference>
<dbReference type="GO" id="GO:0003684">
    <property type="term" value="F:damaged DNA binding"/>
    <property type="evidence" value="ECO:0007669"/>
    <property type="project" value="InterPro"/>
</dbReference>
<feature type="site" description="Substrate discrimination" evidence="2">
    <location>
        <position position="27"/>
    </location>
</feature>
<dbReference type="Proteomes" id="UP000319894">
    <property type="component" value="Unassembled WGS sequence"/>
</dbReference>
<feature type="region of interest" description="Disordered" evidence="3">
    <location>
        <begin position="258"/>
        <end position="294"/>
    </location>
</feature>
<dbReference type="InterPro" id="IPR017961">
    <property type="entry name" value="DNA_pol_Y-fam_little_finger"/>
</dbReference>
<dbReference type="InterPro" id="IPR043502">
    <property type="entry name" value="DNA/RNA_pol_sf"/>
</dbReference>
<dbReference type="Pfam" id="PF11799">
    <property type="entry name" value="IMS_C"/>
    <property type="match status" value="1"/>
</dbReference>
<dbReference type="HAMAP" id="MF_01113">
    <property type="entry name" value="DNApol_IV"/>
    <property type="match status" value="1"/>
</dbReference>
<keyword evidence="2" id="KW-0239">DNA-directed DNA polymerase</keyword>
<dbReference type="InterPro" id="IPR043128">
    <property type="entry name" value="Rev_trsase/Diguanyl_cyclase"/>
</dbReference>
<accession>A0A554NA85</accession>
<feature type="active site" evidence="2">
    <location>
        <position position="142"/>
    </location>
</feature>
<evidence type="ECO:0000313" key="6">
    <source>
        <dbReference type="Proteomes" id="UP000319894"/>
    </source>
</evidence>
<dbReference type="PANTHER" id="PTHR11076">
    <property type="entry name" value="DNA REPAIR POLYMERASE UMUC / TRANSFERASE FAMILY MEMBER"/>
    <property type="match status" value="1"/>
</dbReference>
<dbReference type="InterPro" id="IPR024728">
    <property type="entry name" value="PolY_HhH_motif"/>
</dbReference>
<dbReference type="InParanoid" id="A0A554NA85"/>
<name>A0A554NA85_9EURY</name>
<dbReference type="SUPFAM" id="SSF56672">
    <property type="entry name" value="DNA/RNA polymerases"/>
    <property type="match status" value="1"/>
</dbReference>
<keyword evidence="6" id="KW-1185">Reference proteome</keyword>
<comment type="subcellular location">
    <subcellularLocation>
        <location evidence="2">Cytoplasm</location>
    </subcellularLocation>
</comment>
<dbReference type="GO" id="GO:0003887">
    <property type="term" value="F:DNA-directed DNA polymerase activity"/>
    <property type="evidence" value="ECO:0007669"/>
    <property type="project" value="UniProtKB-UniRule"/>
</dbReference>
<dbReference type="Pfam" id="PF11798">
    <property type="entry name" value="IMS_HHH"/>
    <property type="match status" value="1"/>
</dbReference>
<gene>
    <name evidence="2" type="primary">dbh</name>
    <name evidence="5" type="ORF">DP107_08675</name>
</gene>
<organism evidence="5 6">
    <name type="scientific">Haloglomus irregulare</name>
    <dbReference type="NCBI Taxonomy" id="2234134"/>
    <lineage>
        <taxon>Archaea</taxon>
        <taxon>Methanobacteriati</taxon>
        <taxon>Methanobacteriota</taxon>
        <taxon>Stenosarchaea group</taxon>
        <taxon>Halobacteria</taxon>
        <taxon>Halobacteriales</taxon>
        <taxon>Natronomonadaceae</taxon>
        <taxon>Haloglomus</taxon>
    </lineage>
</organism>
<dbReference type="GO" id="GO:0006261">
    <property type="term" value="P:DNA-templated DNA replication"/>
    <property type="evidence" value="ECO:0007669"/>
    <property type="project" value="UniProtKB-UniRule"/>
</dbReference>
<dbReference type="CDD" id="cd03586">
    <property type="entry name" value="PolY_Pol_IV_kappa"/>
    <property type="match status" value="1"/>
</dbReference>
<dbReference type="InterPro" id="IPR001126">
    <property type="entry name" value="UmuC"/>
</dbReference>
<dbReference type="GO" id="GO:0000287">
    <property type="term" value="F:magnesium ion binding"/>
    <property type="evidence" value="ECO:0007669"/>
    <property type="project" value="UniProtKB-UniRule"/>
</dbReference>
<sequence length="440" mass="47310">MSERAELPGAPAPEDRVVAHVDMDCFYAACERLKEPALRGEPLVVGMGYEPGETSGAVATASYEAREFGVESAMPIDRALELLPRRVDVEDVAEGEDGDQSATEATGFYRPVDMAFYEDTAADVKTVLHETAETVREVSIDEAYLDLTPVGWDDVRATVDRLRERIREAVGVVASVGVAPTMSTAKIASDHDKPDGLVVVHPDEVRGFLAPIPVEDLHGVGPVTARELHGLGIETAGDVADADPAALKREFGERGRELYDRARGRDDRAVEPRGRPKSLSSESALAPTTDPETKRELVRSLAADVAERARAKDALYRTIGVKVVEPPFDVNTRARSLPGPVDDPDLVEAVALDLLTEFREAQVRKLGVRVSNLAFTAADQATIDGWDGTDGGAGTASEVAERPVPDGQATIDGWADDAEEDSTGGYVRRGQTRLPEFEDG</sequence>
<dbReference type="PROSITE" id="PS50173">
    <property type="entry name" value="UMUC"/>
    <property type="match status" value="1"/>
</dbReference>
<feature type="domain" description="UmuC" evidence="4">
    <location>
        <begin position="18"/>
        <end position="221"/>
    </location>
</feature>
<comment type="caution">
    <text evidence="5">The sequence shown here is derived from an EMBL/GenBank/DDBJ whole genome shotgun (WGS) entry which is preliminary data.</text>
</comment>
<evidence type="ECO:0000313" key="5">
    <source>
        <dbReference type="EMBL" id="TSD14314.1"/>
    </source>
</evidence>
<keyword evidence="2" id="KW-0235">DNA replication</keyword>
<evidence type="ECO:0000256" key="1">
    <source>
        <dbReference type="ARBA" id="ARBA00010945"/>
    </source>
</evidence>
<dbReference type="Gene3D" id="3.40.1170.60">
    <property type="match status" value="1"/>
</dbReference>
<dbReference type="Pfam" id="PF00817">
    <property type="entry name" value="IMS"/>
    <property type="match status" value="1"/>
</dbReference>
<dbReference type="EC" id="2.7.7.7" evidence="2"/>
<reference evidence="5 6" key="1">
    <citation type="submission" date="2018-06" db="EMBL/GenBank/DDBJ databases">
        <title>Natronomonas sp. F16-60 a new haloarchaeon isolated from a solar saltern of Isla Cristina, Huelva, Spain.</title>
        <authorList>
            <person name="Duran-Viseras A."/>
            <person name="Sanchez-Porro C."/>
            <person name="Ventosa A."/>
        </authorList>
    </citation>
    <scope>NUCLEOTIDE SEQUENCE [LARGE SCALE GENOMIC DNA]</scope>
    <source>
        <strain evidence="5 6">F16-60</strain>
    </source>
</reference>